<protein>
    <submittedName>
        <fullName evidence="1">Uncharacterized protein</fullName>
    </submittedName>
</protein>
<evidence type="ECO:0000313" key="2">
    <source>
        <dbReference type="Proteomes" id="UP000182983"/>
    </source>
</evidence>
<dbReference type="EMBL" id="FNWO01000010">
    <property type="protein sequence ID" value="SEH46921.1"/>
    <property type="molecule type" value="Genomic_DNA"/>
</dbReference>
<name>A0A1H6IET7_MAGFU</name>
<keyword evidence="2" id="KW-1185">Reference proteome</keyword>
<gene>
    <name evidence="1" type="ORF">SAMN04244559_02509</name>
</gene>
<reference evidence="2" key="1">
    <citation type="submission" date="2016-10" db="EMBL/GenBank/DDBJ databases">
        <authorList>
            <person name="Varghese N."/>
            <person name="Submissions S."/>
        </authorList>
    </citation>
    <scope>NUCLEOTIDE SEQUENCE [LARGE SCALE GENOMIC DNA]</scope>
    <source>
        <strain evidence="2">DSM 13234</strain>
    </source>
</reference>
<accession>A0A1H6IET7</accession>
<proteinExistence type="predicted"/>
<dbReference type="AlphaFoldDB" id="A0A1H6IET7"/>
<dbReference type="Proteomes" id="UP000182983">
    <property type="component" value="Unassembled WGS sequence"/>
</dbReference>
<evidence type="ECO:0000313" key="1">
    <source>
        <dbReference type="EMBL" id="SEH46921.1"/>
    </source>
</evidence>
<organism evidence="1 2">
    <name type="scientific">Magnetospirillum fulvum</name>
    <name type="common">Rhodospirillum fulvum</name>
    <dbReference type="NCBI Taxonomy" id="1082"/>
    <lineage>
        <taxon>Bacteria</taxon>
        <taxon>Pseudomonadati</taxon>
        <taxon>Pseudomonadota</taxon>
        <taxon>Alphaproteobacteria</taxon>
        <taxon>Rhodospirillales</taxon>
        <taxon>Rhodospirillaceae</taxon>
        <taxon>Magnetospirillum</taxon>
    </lineage>
</organism>
<sequence>MASTISRSADKTTLIALARALRDIANGHDGAGPVLRSLAISYERMAAGAG</sequence>